<dbReference type="SUPFAM" id="SSF53474">
    <property type="entry name" value="alpha/beta-Hydrolases"/>
    <property type="match status" value="1"/>
</dbReference>
<dbReference type="EMBL" id="FOEF01000003">
    <property type="protein sequence ID" value="SEO99131.1"/>
    <property type="molecule type" value="Genomic_DNA"/>
</dbReference>
<dbReference type="PANTHER" id="PTHR43329">
    <property type="entry name" value="EPOXIDE HYDROLASE"/>
    <property type="match status" value="1"/>
</dbReference>
<name>A0A1H8U7G3_9PSEU</name>
<keyword evidence="1" id="KW-0378">Hydrolase</keyword>
<dbReference type="PRINTS" id="PR00111">
    <property type="entry name" value="ABHYDROLASE"/>
</dbReference>
<reference evidence="3 4" key="1">
    <citation type="submission" date="2016-10" db="EMBL/GenBank/DDBJ databases">
        <authorList>
            <person name="de Groot N.N."/>
        </authorList>
    </citation>
    <scope>NUCLEOTIDE SEQUENCE [LARGE SCALE GENOMIC DNA]</scope>
    <source>
        <strain evidence="3 4">DSM 44993</strain>
    </source>
</reference>
<keyword evidence="4" id="KW-1185">Reference proteome</keyword>
<accession>A0A1H8U7G3</accession>
<dbReference type="InterPro" id="IPR000639">
    <property type="entry name" value="Epox_hydrolase-like"/>
</dbReference>
<evidence type="ECO:0000313" key="3">
    <source>
        <dbReference type="EMBL" id="SEO99131.1"/>
    </source>
</evidence>
<dbReference type="RefSeq" id="WP_091614973.1">
    <property type="nucleotide sequence ID" value="NZ_FOEF01000003.1"/>
</dbReference>
<dbReference type="Proteomes" id="UP000198582">
    <property type="component" value="Unassembled WGS sequence"/>
</dbReference>
<organism evidence="3 4">
    <name type="scientific">Amycolatopsis saalfeldensis</name>
    <dbReference type="NCBI Taxonomy" id="394193"/>
    <lineage>
        <taxon>Bacteria</taxon>
        <taxon>Bacillati</taxon>
        <taxon>Actinomycetota</taxon>
        <taxon>Actinomycetes</taxon>
        <taxon>Pseudonocardiales</taxon>
        <taxon>Pseudonocardiaceae</taxon>
        <taxon>Amycolatopsis</taxon>
    </lineage>
</organism>
<evidence type="ECO:0000259" key="2">
    <source>
        <dbReference type="Pfam" id="PF00561"/>
    </source>
</evidence>
<dbReference type="STRING" id="394193.SAMN04489732_103110"/>
<feature type="domain" description="AB hydrolase-1" evidence="2">
    <location>
        <begin position="29"/>
        <end position="264"/>
    </location>
</feature>
<dbReference type="InterPro" id="IPR029058">
    <property type="entry name" value="AB_hydrolase_fold"/>
</dbReference>
<dbReference type="Pfam" id="PF00561">
    <property type="entry name" value="Abhydrolase_1"/>
    <property type="match status" value="1"/>
</dbReference>
<sequence>MVTDLERLTITVGTHRHSALAAGPEAGDLVLLLHGWAEFADSWTAELTALGEAGYRAVAVDQRGYASAARPQDVDQYSVRHLVTDVIAFAAALGTDRFHLVGHDWGAMVGWALASAHPDRLRSFTALTSPHPAALRQAAEVDEQQQQTLSYLKFFRRPDGRAEAYLLSDDCAQLRTLYGDRLPATQVERNLARLTEPGALTATLNWYRGPDGEFDLPGGRIAVPTLYLWGAEDPRFGRTAADLTAGFVDGEYRFVVIEGASHWLPQESADAILPLLLDHLKQH</sequence>
<protein>
    <submittedName>
        <fullName evidence="3">Pimeloyl-ACP methyl ester carboxylesterase</fullName>
    </submittedName>
</protein>
<evidence type="ECO:0000256" key="1">
    <source>
        <dbReference type="ARBA" id="ARBA00022801"/>
    </source>
</evidence>
<dbReference type="GO" id="GO:0016787">
    <property type="term" value="F:hydrolase activity"/>
    <property type="evidence" value="ECO:0007669"/>
    <property type="project" value="UniProtKB-KW"/>
</dbReference>
<dbReference type="OrthoDB" id="2987348at2"/>
<dbReference type="PRINTS" id="PR00412">
    <property type="entry name" value="EPOXHYDRLASE"/>
</dbReference>
<dbReference type="Gene3D" id="3.40.50.1820">
    <property type="entry name" value="alpha/beta hydrolase"/>
    <property type="match status" value="1"/>
</dbReference>
<proteinExistence type="predicted"/>
<dbReference type="InterPro" id="IPR000073">
    <property type="entry name" value="AB_hydrolase_1"/>
</dbReference>
<dbReference type="AlphaFoldDB" id="A0A1H8U7G3"/>
<evidence type="ECO:0000313" key="4">
    <source>
        <dbReference type="Proteomes" id="UP000198582"/>
    </source>
</evidence>
<gene>
    <name evidence="3" type="ORF">SAMN04489732_103110</name>
</gene>